<dbReference type="GO" id="GO:0045577">
    <property type="term" value="P:regulation of B cell differentiation"/>
    <property type="evidence" value="ECO:0007669"/>
    <property type="project" value="InterPro"/>
</dbReference>
<reference evidence="4" key="2">
    <citation type="submission" date="2021-03" db="UniProtKB">
        <authorList>
            <consortium name="Ensembl"/>
        </authorList>
    </citation>
    <scope>IDENTIFICATION</scope>
</reference>
<feature type="compositionally biased region" description="Polar residues" evidence="1">
    <location>
        <begin position="175"/>
        <end position="186"/>
    </location>
</feature>
<feature type="transmembrane region" description="Helical" evidence="2">
    <location>
        <begin position="140"/>
        <end position="164"/>
    </location>
</feature>
<reference evidence="4" key="1">
    <citation type="journal article" date="2010" name="Science">
        <title>The genome of the Western clawed frog Xenopus tropicalis.</title>
        <authorList>
            <person name="Hellsten U."/>
            <person name="Harland R.M."/>
            <person name="Gilchrist M.J."/>
            <person name="Hendrix D."/>
            <person name="Jurka J."/>
            <person name="Kapitonov V."/>
            <person name="Ovcharenko I."/>
            <person name="Putnam N.H."/>
            <person name="Shu S."/>
            <person name="Taher L."/>
            <person name="Blitz I.L."/>
            <person name="Blumberg B."/>
            <person name="Dichmann D.S."/>
            <person name="Dubchak I."/>
            <person name="Amaya E."/>
            <person name="Detter J.C."/>
            <person name="Fletcher R."/>
            <person name="Gerhard D.S."/>
            <person name="Goodstein D."/>
            <person name="Graves T."/>
            <person name="Grigoriev I.V."/>
            <person name="Grimwood J."/>
            <person name="Kawashima T."/>
            <person name="Lindquist E."/>
            <person name="Lucas S.M."/>
            <person name="Mead P.E."/>
            <person name="Mitros T."/>
            <person name="Ogino H."/>
            <person name="Ohta Y."/>
            <person name="Poliakov A.V."/>
            <person name="Pollet N."/>
            <person name="Robert J."/>
            <person name="Salamov A."/>
            <person name="Sater A.K."/>
            <person name="Schmutz J."/>
            <person name="Terry A."/>
            <person name="Vize P.D."/>
            <person name="Warren W.C."/>
            <person name="Wells D."/>
            <person name="Wills A."/>
            <person name="Wilson R.K."/>
            <person name="Zimmerman L.B."/>
            <person name="Zorn A.M."/>
            <person name="Grainger R."/>
            <person name="Grammer T."/>
            <person name="Khokha M.K."/>
            <person name="Richardson P.M."/>
            <person name="Rokhsar D.S."/>
        </authorList>
    </citation>
    <scope>NUCLEOTIDE SEQUENCE [LARGE SCALE GENOMIC DNA]</scope>
    <source>
        <strain evidence="4">Nigerian</strain>
    </source>
</reference>
<accession>A0A803JL46</accession>
<keyword evidence="2" id="KW-0472">Membrane</keyword>
<gene>
    <name evidence="4" type="primary">XB5720005</name>
</gene>
<evidence type="ECO:0000256" key="1">
    <source>
        <dbReference type="SAM" id="MobiDB-lite"/>
    </source>
</evidence>
<keyword evidence="2" id="KW-1133">Transmembrane helix</keyword>
<dbReference type="PANTHER" id="PTHR35680">
    <property type="entry name" value="NFAT ACTIVATION MOLECULE 1"/>
    <property type="match status" value="1"/>
</dbReference>
<evidence type="ECO:0000313" key="4">
    <source>
        <dbReference type="Ensembl" id="ENSXETP00000108673"/>
    </source>
</evidence>
<sequence length="310" mass="32933">MAAPPYVLGALLWLHLAHGCEQLQVSQGPQVTVALTGTPVPIDCHIHFTNRAIGTPIYSAVERANPAGPTKLSEQAVSTPDTNGTETITHSIRADGQSAMYYCVATCLAPIKSSSGTYIHVRDNGFVRPPDPSSRLQSSLIALLVLLLLLSATGTALLLLPFIWKRKGDSPPMPHSSTDPRGSKSPQGDKEASSSVYASLTPRPDSQLYDTLEKATPLPKGKVLNVETHQSPKAKPTPQVKPTAAQGPTRGGSKRPALKLVMPTATPCTVTGSRAIDLGTGHSGWAAVTYLSLGTYNIQHIYNITQYKAD</sequence>
<keyword evidence="3" id="KW-0732">Signal</keyword>
<proteinExistence type="predicted"/>
<dbReference type="GO" id="GO:0001819">
    <property type="term" value="P:positive regulation of cytokine production"/>
    <property type="evidence" value="ECO:0007669"/>
    <property type="project" value="InterPro"/>
</dbReference>
<feature type="region of interest" description="Disordered" evidence="1">
    <location>
        <begin position="168"/>
        <end position="204"/>
    </location>
</feature>
<dbReference type="InParanoid" id="A0A803JL46"/>
<dbReference type="Ensembl" id="ENSXETT00000124334">
    <property type="protein sequence ID" value="ENSXETP00000108673"/>
    <property type="gene ID" value="ENSXETG00000041615"/>
</dbReference>
<feature type="signal peptide" evidence="3">
    <location>
        <begin position="1"/>
        <end position="19"/>
    </location>
</feature>
<feature type="region of interest" description="Disordered" evidence="1">
    <location>
        <begin position="219"/>
        <end position="256"/>
    </location>
</feature>
<organism evidence="4">
    <name type="scientific">Xenopus tropicalis</name>
    <name type="common">Western clawed frog</name>
    <name type="synonym">Silurana tropicalis</name>
    <dbReference type="NCBI Taxonomy" id="8364"/>
    <lineage>
        <taxon>Eukaryota</taxon>
        <taxon>Metazoa</taxon>
        <taxon>Chordata</taxon>
        <taxon>Craniata</taxon>
        <taxon>Vertebrata</taxon>
        <taxon>Euteleostomi</taxon>
        <taxon>Amphibia</taxon>
        <taxon>Batrachia</taxon>
        <taxon>Anura</taxon>
        <taxon>Pipoidea</taxon>
        <taxon>Pipidae</taxon>
        <taxon>Xenopodinae</taxon>
        <taxon>Xenopus</taxon>
        <taxon>Silurana</taxon>
    </lineage>
</organism>
<dbReference type="GO" id="GO:0016020">
    <property type="term" value="C:membrane"/>
    <property type="evidence" value="ECO:0007669"/>
    <property type="project" value="InterPro"/>
</dbReference>
<name>A0A803JL46_XENTR</name>
<dbReference type="FunCoup" id="A0A803JL46">
    <property type="interactions" value="94"/>
</dbReference>
<dbReference type="GeneTree" id="ENSGT01070000257327"/>
<dbReference type="PANTHER" id="PTHR35680:SF1">
    <property type="entry name" value="NFAT ACTIVATION MOLECULE 1"/>
    <property type="match status" value="1"/>
</dbReference>
<feature type="chain" id="PRO_5031521546" evidence="3">
    <location>
        <begin position="20"/>
        <end position="310"/>
    </location>
</feature>
<dbReference type="InterPro" id="IPR033549">
    <property type="entry name" value="NFAM1"/>
</dbReference>
<evidence type="ECO:0000256" key="3">
    <source>
        <dbReference type="SAM" id="SignalP"/>
    </source>
</evidence>
<dbReference type="GO" id="GO:0050861">
    <property type="term" value="P:positive regulation of B cell receptor signaling pathway"/>
    <property type="evidence" value="ECO:0007669"/>
    <property type="project" value="InterPro"/>
</dbReference>
<evidence type="ECO:0000256" key="2">
    <source>
        <dbReference type="SAM" id="Phobius"/>
    </source>
</evidence>
<dbReference type="GO" id="GO:0004888">
    <property type="term" value="F:transmembrane signaling receptor activity"/>
    <property type="evidence" value="ECO:0007669"/>
    <property type="project" value="InterPro"/>
</dbReference>
<keyword evidence="2" id="KW-0812">Transmembrane</keyword>
<dbReference type="AlphaFoldDB" id="A0A803JL46"/>
<protein>
    <submittedName>
        <fullName evidence="4">Provisional ortholog of NFAT activating protein with ITAM motif 1</fullName>
    </submittedName>
</protein>